<dbReference type="EMBL" id="CM037154">
    <property type="protein sequence ID" value="KAH7860196.1"/>
    <property type="molecule type" value="Genomic_DNA"/>
</dbReference>
<keyword evidence="2" id="KW-1185">Reference proteome</keyword>
<name>A0ACB7Z3K0_9ERIC</name>
<proteinExistence type="predicted"/>
<organism evidence="1 2">
    <name type="scientific">Vaccinium darrowii</name>
    <dbReference type="NCBI Taxonomy" id="229202"/>
    <lineage>
        <taxon>Eukaryota</taxon>
        <taxon>Viridiplantae</taxon>
        <taxon>Streptophyta</taxon>
        <taxon>Embryophyta</taxon>
        <taxon>Tracheophyta</taxon>
        <taxon>Spermatophyta</taxon>
        <taxon>Magnoliopsida</taxon>
        <taxon>eudicotyledons</taxon>
        <taxon>Gunneridae</taxon>
        <taxon>Pentapetalae</taxon>
        <taxon>asterids</taxon>
        <taxon>Ericales</taxon>
        <taxon>Ericaceae</taxon>
        <taxon>Vaccinioideae</taxon>
        <taxon>Vaccinieae</taxon>
        <taxon>Vaccinium</taxon>
    </lineage>
</organism>
<sequence>MAISTDNEEENQLMQKIARVLDETRASNATHIRKLKELTALRSSSSSSSPTRFLSAFSKTLTPLFDFSRRIASAERIVRFVAAFAVTPDSKNASVSDKFLEGFLRFLLGAAAAANKTARFRACQIISEIIMRLPDDAEVSNDVWDEVIECMKLRAVDKVPVIRTFAVRSLSRFVNDSENVDILDLFLEVLPLEQNAEVRKAIVLSLPPSKATSTPIINCTLDVSESVRKAAYCVLASKFPLQSLSIKLRTVILQRGLADRSAAVTKECLKLLKEDWLGKGCNGDPIELLKFLDVETYESVGESVMRALLNADLVKVQESQSIRQLLVLSGTTNQGHRTQGIQLLEPEVALYWRIVCIHLQTEAQAKGSDAAATMGTEAEVYAAEASDSNDFLERILPATISEFIELVKAHLDAGPNYRFSSRQLLLLGAMLDFSDTTNRKVASSFVQELLNRPLEYEVDEDGNKVVIGDGINVGGDRDWANAVSQLAKRVHSAFGEFEEVVLGVLQGLVLPCRERTADFMQWMHCLAVAGLLLENTKSFRWMQGKSIEPAELLQSLLLPGAKHVHLDVQRVATRCLGLYGLLERKPSEELVKQLRLSFVGGSSPISVMACKALSDLAVWHGPQEVDKAMGQVLSSQLRDHATTFCPVEISDTSGHLNIELLDLLFAGFDKCDGGKYEDADENESVHAVLGEGFAKILLLSENYRSIPASSHPLILAKLIGLYFSDETKELQRDVYRELLFQLCVCYGRASMMMQAPLYAKESETVDINGGKDLPGTPDGSVHPSDDFENGNEGLAIRIATEVANFHMKKKAAAEKSYVSALCRILVLLHFRSSEQGAIKLTRRLLNRVAETVAAEKDVVKELKRMAERLKVVDEHPDQDLSLDDANAILGRLELDLDLNPDDSTEMPPTPAPRSTKPTRSRRRARQQEESSSSDESSACSVVPTNPGVTSTRSQRASKTAALTKMTTANRAVKFNDYIEEEEEGGGSEVTSDEDSGESDQSSE</sequence>
<evidence type="ECO:0000313" key="1">
    <source>
        <dbReference type="EMBL" id="KAH7860196.1"/>
    </source>
</evidence>
<protein>
    <submittedName>
        <fullName evidence="1">Uncharacterized protein</fullName>
    </submittedName>
</protein>
<reference evidence="1 2" key="1">
    <citation type="journal article" date="2021" name="Hortic Res">
        <title>High-quality reference genome and annotation aids understanding of berry development for evergreen blueberry (Vaccinium darrowii).</title>
        <authorList>
            <person name="Yu J."/>
            <person name="Hulse-Kemp A.M."/>
            <person name="Babiker E."/>
            <person name="Staton M."/>
        </authorList>
    </citation>
    <scope>NUCLEOTIDE SEQUENCE [LARGE SCALE GENOMIC DNA]</scope>
    <source>
        <strain evidence="2">cv. NJ 8807/NJ 8810</strain>
        <tissue evidence="1">Young leaf</tissue>
    </source>
</reference>
<gene>
    <name evidence="1" type="ORF">Vadar_010488</name>
</gene>
<evidence type="ECO:0000313" key="2">
    <source>
        <dbReference type="Proteomes" id="UP000828048"/>
    </source>
</evidence>
<comment type="caution">
    <text evidence="1">The sequence shown here is derived from an EMBL/GenBank/DDBJ whole genome shotgun (WGS) entry which is preliminary data.</text>
</comment>
<accession>A0ACB7Z3K0</accession>
<dbReference type="Proteomes" id="UP000828048">
    <property type="component" value="Chromosome 4"/>
</dbReference>